<dbReference type="CDD" id="cd00118">
    <property type="entry name" value="LysM"/>
    <property type="match status" value="1"/>
</dbReference>
<reference evidence="6 7" key="1">
    <citation type="journal article" date="2014" name="BMC Genomics">
        <title>Comparative genome sequencing reveals chemotype-specific gene clusters in the toxigenic black mold Stachybotrys.</title>
        <authorList>
            <person name="Semeiks J."/>
            <person name="Borek D."/>
            <person name="Otwinowski Z."/>
            <person name="Grishin N.V."/>
        </authorList>
    </citation>
    <scope>NUCLEOTIDE SEQUENCE [LARGE SCALE GENOMIC DNA]</scope>
    <source>
        <strain evidence="6 7">IBT 40285</strain>
    </source>
</reference>
<evidence type="ECO:0000256" key="2">
    <source>
        <dbReference type="ARBA" id="ARBA00023026"/>
    </source>
</evidence>
<feature type="region of interest" description="Disordered" evidence="4">
    <location>
        <begin position="329"/>
        <end position="351"/>
    </location>
</feature>
<proteinExistence type="inferred from homology"/>
<dbReference type="STRING" id="1283841.A0A084Q7T3"/>
<dbReference type="InterPro" id="IPR036779">
    <property type="entry name" value="LysM_dom_sf"/>
</dbReference>
<dbReference type="InterPro" id="IPR018392">
    <property type="entry name" value="LysM"/>
</dbReference>
<dbReference type="Pfam" id="PF01476">
    <property type="entry name" value="LysM"/>
    <property type="match status" value="2"/>
</dbReference>
<dbReference type="Proteomes" id="UP000028524">
    <property type="component" value="Unassembled WGS sequence"/>
</dbReference>
<feature type="compositionally biased region" description="Low complexity" evidence="4">
    <location>
        <begin position="507"/>
        <end position="531"/>
    </location>
</feature>
<evidence type="ECO:0000259" key="5">
    <source>
        <dbReference type="PROSITE" id="PS51782"/>
    </source>
</evidence>
<dbReference type="PANTHER" id="PTHR34997">
    <property type="entry name" value="AM15"/>
    <property type="match status" value="1"/>
</dbReference>
<keyword evidence="2" id="KW-0843">Virulence</keyword>
<protein>
    <recommendedName>
        <fullName evidence="5">LysM domain-containing protein</fullName>
    </recommendedName>
</protein>
<evidence type="ECO:0000256" key="3">
    <source>
        <dbReference type="ARBA" id="ARBA00044955"/>
    </source>
</evidence>
<dbReference type="SMART" id="SM00257">
    <property type="entry name" value="LysM"/>
    <property type="match status" value="2"/>
</dbReference>
<dbReference type="Gene3D" id="3.10.350.10">
    <property type="entry name" value="LysM domain"/>
    <property type="match status" value="4"/>
</dbReference>
<dbReference type="PROSITE" id="PS51782">
    <property type="entry name" value="LYSM"/>
    <property type="match status" value="3"/>
</dbReference>
<feature type="region of interest" description="Disordered" evidence="4">
    <location>
        <begin position="502"/>
        <end position="539"/>
    </location>
</feature>
<evidence type="ECO:0000256" key="1">
    <source>
        <dbReference type="ARBA" id="ARBA00022669"/>
    </source>
</evidence>
<evidence type="ECO:0000313" key="6">
    <source>
        <dbReference type="EMBL" id="KFA60018.1"/>
    </source>
</evidence>
<dbReference type="AlphaFoldDB" id="A0A084Q7T3"/>
<sequence length="597" mass="65815">MHAQVPFLAAAGLATYHKVWAQQLPFNKYQYDTLGLSSECVDALNTTVECSDLLGRHAGEVEVMLMPLNLENLESMCTDECRSSLESLRTTVLGACDPDEDVMVFDRHAYPATFNIDRYLHVLDVTCHRDSDTGTFCDLLVTEWRNETNATDANDCHDCMLEPWRIQLESPLGYDEEFAEDFSSITESCGALGYTYSTPPAYGTPVNPTSSASSTSTAEPTSCAHPYTISEGDTCETIAAAQNVSSFGLIDRNGLDIFCHLPDAGSEICLPAQCRTHFLLINDNCRTLSRQYNVTRVQLVSWNSNFDPQCLFIERWRYTSVCVSAPGGNLDLGPPPEPTQGPTPPNAHPDSNERCASWYTVVEGDYCDRIANDASLTTGDFYFLNQGLDESCSNLELGTAYCVRPVGDITTYPGYQVEGPSTSFTRPPTSTISVTIPTESLRPLAPGTLGSCATYVNAFNTRVMEEMFGLRPWYVEVNRCQSFAADYHVSIAELREWNPSLSEEESITTSAPPLPPSSTTMSTGGTSSTTSLEVPENTQPGTIEDCRRFHLVGENDGAYDGIIAMYSLRRDDFFEWNPEVGDNCTLLWLGYYVCIGV</sequence>
<feature type="domain" description="LysM" evidence="5">
    <location>
        <begin position="548"/>
        <end position="595"/>
    </location>
</feature>
<evidence type="ECO:0000313" key="7">
    <source>
        <dbReference type="Proteomes" id="UP000028524"/>
    </source>
</evidence>
<dbReference type="GO" id="GO:0008061">
    <property type="term" value="F:chitin binding"/>
    <property type="evidence" value="ECO:0007669"/>
    <property type="project" value="UniProtKB-KW"/>
</dbReference>
<keyword evidence="7" id="KW-1185">Reference proteome</keyword>
<name>A0A084Q7T3_STAC4</name>
<dbReference type="EMBL" id="KL661945">
    <property type="protein sequence ID" value="KFA60018.1"/>
    <property type="molecule type" value="Genomic_DNA"/>
</dbReference>
<feature type="compositionally biased region" description="Pro residues" evidence="4">
    <location>
        <begin position="333"/>
        <end position="347"/>
    </location>
</feature>
<dbReference type="PANTHER" id="PTHR34997:SF1">
    <property type="entry name" value="PEPTIDOGLYCAN-BINDING LYSIN DOMAIN"/>
    <property type="match status" value="1"/>
</dbReference>
<dbReference type="InterPro" id="IPR052210">
    <property type="entry name" value="LysM1-like"/>
</dbReference>
<accession>A0A084Q7T3</accession>
<feature type="domain" description="LysM" evidence="5">
    <location>
        <begin position="357"/>
        <end position="403"/>
    </location>
</feature>
<gene>
    <name evidence="6" type="ORF">S40285_08763</name>
</gene>
<dbReference type="OMA" id="LTWNPNI"/>
<dbReference type="HOGENOM" id="CLU_010591_5_0_1"/>
<keyword evidence="1" id="KW-0147">Chitin-binding</keyword>
<feature type="domain" description="LysM" evidence="5">
    <location>
        <begin position="225"/>
        <end position="270"/>
    </location>
</feature>
<dbReference type="InParanoid" id="A0A084Q7T3"/>
<evidence type="ECO:0000256" key="4">
    <source>
        <dbReference type="SAM" id="MobiDB-lite"/>
    </source>
</evidence>
<dbReference type="SUPFAM" id="SSF54106">
    <property type="entry name" value="LysM domain"/>
    <property type="match status" value="2"/>
</dbReference>
<comment type="similarity">
    <text evidence="3">Belongs to the secreted LysM effector family.</text>
</comment>
<dbReference type="OrthoDB" id="5985073at2759"/>
<organism evidence="6 7">
    <name type="scientific">Stachybotrys chlorohalonatus (strain IBT 40285)</name>
    <dbReference type="NCBI Taxonomy" id="1283841"/>
    <lineage>
        <taxon>Eukaryota</taxon>
        <taxon>Fungi</taxon>
        <taxon>Dikarya</taxon>
        <taxon>Ascomycota</taxon>
        <taxon>Pezizomycotina</taxon>
        <taxon>Sordariomycetes</taxon>
        <taxon>Hypocreomycetidae</taxon>
        <taxon>Hypocreales</taxon>
        <taxon>Stachybotryaceae</taxon>
        <taxon>Stachybotrys</taxon>
    </lineage>
</organism>